<sequence length="605" mass="70295">MEKLGYTSYRGKVSKRDTRSKFTFSYKCKARAFINTLVTNEFFKCRLLRQMKKVIEFLADPYCELFRPLTIDYDLIEVNHGTCWSLKERDFIEDAIEAHQIGKVSPRAFCPYEPTQEVPDAKYFREILENSLSQEAMCRFCGDFIKLLEYNKKKHKDKPRPPRERSNGNQTARLQQVDDHTFTEVIFIDEATETTLDIDDWKTLTQGGFSAHDVKYQSAKSFINRCPMLIISQRRLNFGPSDQPAMERRLNTYDFKSLPNPKKSACSWLKKHPMECLIWATDKAKNEECDEEDQTETDEEQSIFEDGILKDNEKEELRALFLDEAMDENTVPIARENNERFIDSESDDSQSGDVVQVLEDQLRQLQPQSLRHRQVSHILQAESSKKHQADQMRQKQHKQRKAWLKEKGVSTQNVELLPSDPEERIPTVVARDLRRYEETQMAARKEARQEVARNAFDGTWIRATETELKECCGRYQASDDQSVRSNLKAYIQTLCDKLKDHHLLQGMFGTAEAVAERKRVCTSLGLLSEKQQHLVTNVADRLPMVIAESAETEKVQEYPGRDASWDEEVLYITQVSTTRKCKDLSRSQGGAKKQKNTITHYFSQK</sequence>
<accession>A0A9X0A7X5</accession>
<dbReference type="EMBL" id="MU825396">
    <property type="protein sequence ID" value="KAJ7394853.1"/>
    <property type="molecule type" value="Genomic_DNA"/>
</dbReference>
<evidence type="ECO:0000313" key="3">
    <source>
        <dbReference type="Proteomes" id="UP001163046"/>
    </source>
</evidence>
<comment type="caution">
    <text evidence="2">The sequence shown here is derived from an EMBL/GenBank/DDBJ whole genome shotgun (WGS) entry which is preliminary data.</text>
</comment>
<dbReference type="Proteomes" id="UP001163046">
    <property type="component" value="Unassembled WGS sequence"/>
</dbReference>
<keyword evidence="3" id="KW-1185">Reference proteome</keyword>
<dbReference type="AlphaFoldDB" id="A0A9X0A7X5"/>
<dbReference type="OrthoDB" id="5976409at2759"/>
<evidence type="ECO:0000256" key="1">
    <source>
        <dbReference type="SAM" id="MobiDB-lite"/>
    </source>
</evidence>
<name>A0A9X0A7X5_9CNID</name>
<evidence type="ECO:0000313" key="2">
    <source>
        <dbReference type="EMBL" id="KAJ7394853.1"/>
    </source>
</evidence>
<organism evidence="2 3">
    <name type="scientific">Desmophyllum pertusum</name>
    <dbReference type="NCBI Taxonomy" id="174260"/>
    <lineage>
        <taxon>Eukaryota</taxon>
        <taxon>Metazoa</taxon>
        <taxon>Cnidaria</taxon>
        <taxon>Anthozoa</taxon>
        <taxon>Hexacorallia</taxon>
        <taxon>Scleractinia</taxon>
        <taxon>Caryophylliina</taxon>
        <taxon>Caryophylliidae</taxon>
        <taxon>Desmophyllum</taxon>
    </lineage>
</organism>
<protein>
    <submittedName>
        <fullName evidence="2">Uncharacterized protein</fullName>
    </submittedName>
</protein>
<proteinExistence type="predicted"/>
<reference evidence="2" key="1">
    <citation type="submission" date="2023-01" db="EMBL/GenBank/DDBJ databases">
        <title>Genome assembly of the deep-sea coral Lophelia pertusa.</title>
        <authorList>
            <person name="Herrera S."/>
            <person name="Cordes E."/>
        </authorList>
    </citation>
    <scope>NUCLEOTIDE SEQUENCE</scope>
    <source>
        <strain evidence="2">USNM1676648</strain>
        <tissue evidence="2">Polyp</tissue>
    </source>
</reference>
<dbReference type="InterPro" id="IPR027417">
    <property type="entry name" value="P-loop_NTPase"/>
</dbReference>
<feature type="region of interest" description="Disordered" evidence="1">
    <location>
        <begin position="153"/>
        <end position="175"/>
    </location>
</feature>
<dbReference type="Gene3D" id="3.40.50.300">
    <property type="entry name" value="P-loop containing nucleotide triphosphate hydrolases"/>
    <property type="match status" value="1"/>
</dbReference>
<gene>
    <name evidence="2" type="ORF">OS493_000688</name>
</gene>